<dbReference type="OrthoDB" id="2361475at2759"/>
<proteinExistence type="predicted"/>
<gene>
    <name evidence="1" type="ORF">FWILDA_LOCUS571</name>
</gene>
<dbReference type="Proteomes" id="UP001153678">
    <property type="component" value="Unassembled WGS sequence"/>
</dbReference>
<dbReference type="AlphaFoldDB" id="A0A9W4SAZ3"/>
<name>A0A9W4SAZ3_9GLOM</name>
<evidence type="ECO:0000313" key="2">
    <source>
        <dbReference type="Proteomes" id="UP001153678"/>
    </source>
</evidence>
<protein>
    <submittedName>
        <fullName evidence="1">8523_t:CDS:1</fullName>
    </submittedName>
</protein>
<accession>A0A9W4SAZ3</accession>
<comment type="caution">
    <text evidence="1">The sequence shown here is derived from an EMBL/GenBank/DDBJ whole genome shotgun (WGS) entry which is preliminary data.</text>
</comment>
<evidence type="ECO:0000313" key="1">
    <source>
        <dbReference type="EMBL" id="CAI2162463.1"/>
    </source>
</evidence>
<dbReference type="EMBL" id="CAMKVN010000037">
    <property type="protein sequence ID" value="CAI2162463.1"/>
    <property type="molecule type" value="Genomic_DNA"/>
</dbReference>
<organism evidence="1 2">
    <name type="scientific">Funneliformis geosporum</name>
    <dbReference type="NCBI Taxonomy" id="1117311"/>
    <lineage>
        <taxon>Eukaryota</taxon>
        <taxon>Fungi</taxon>
        <taxon>Fungi incertae sedis</taxon>
        <taxon>Mucoromycota</taxon>
        <taxon>Glomeromycotina</taxon>
        <taxon>Glomeromycetes</taxon>
        <taxon>Glomerales</taxon>
        <taxon>Glomeraceae</taxon>
        <taxon>Funneliformis</taxon>
    </lineage>
</organism>
<keyword evidence="2" id="KW-1185">Reference proteome</keyword>
<sequence>MSDAQENKLFIENYEQTVELFETIKLDPSRNKSNSNRSSPDNLEQTTSVAILNENNENTVNTPIEEVSEYITPFFNFPYYVETTGFDAKNIEQAKYYRNKQLLQNEDYLVYGNWSCQWPSKCRNEDGWQVRYSRESLETYRKLSPRLQHGFFTMPCNKCKNRNMISSFLLYDQHSRHLYSEPSIEIICPHLNYFVETTRFREEDIQQITEIVNLLLLYDDFIVYGNWSCQWPRKCRNEDGWQFRYSRESLETYRKLPPRLQHAFFTKPCEKCKNNYLISSFFLYDQPPRNSNSEPTIEIICHLEWNNHYRVIAEWECKAYSHKWHSSYTWISLRKFIEQTPAEDLIPDDYIIQKCFKCKNSCNEYKCVMIRKKCDNCKNATQRCSVCRERRRVYQGCKKCDHDGIIMNYEPLVQSDLDGGVSHKSEVCAKCQGGVYCVQTDYLHRTQKERNINLLN</sequence>
<reference evidence="1" key="1">
    <citation type="submission" date="2022-08" db="EMBL/GenBank/DDBJ databases">
        <authorList>
            <person name="Kallberg Y."/>
            <person name="Tangrot J."/>
            <person name="Rosling A."/>
        </authorList>
    </citation>
    <scope>NUCLEOTIDE SEQUENCE</scope>
    <source>
        <strain evidence="1">Wild A</strain>
    </source>
</reference>